<dbReference type="OrthoDB" id="30755at2157"/>
<feature type="domain" description="Thiamine pyrophosphate enzyme TPP-binding" evidence="13">
    <location>
        <begin position="48"/>
        <end position="195"/>
    </location>
</feature>
<sequence length="318" mass="35067">MASEAKYKTDLWVDWCPACGNFGILLALQKALAELELPPEKVVDVSGIGCSGKTSHFLNANGVHGLHGRGIPFAEGIKIANPELTVIVNAGDGDLLGIGAGHFVAFGRRNLDIKVFLHDNQVYGLTKGQASPTLRKGEKVKAMPIPNMQDWVNPISIALASGFTFVARGYALWIDDLKELMKAAIKHKGAALLDILQPCPTYNNLYTPDTYKDKLYKLEADKSWDPIVKEGTKEEIEEKLSKAYIKSQEWGDKIPVGIFYVNPYVETYTDTISKLNPLYATIPPAKQSIAKDDGTPIIGIDDFRKAFDNYIIKVKNKK</sequence>
<keyword evidence="15" id="KW-0670">Pyruvate</keyword>
<dbReference type="AlphaFoldDB" id="L0A8C5"/>
<dbReference type="InterPro" id="IPR051457">
    <property type="entry name" value="2-oxoacid:Fd_oxidoreductase"/>
</dbReference>
<evidence type="ECO:0000256" key="12">
    <source>
        <dbReference type="ARBA" id="ARBA00048893"/>
    </source>
</evidence>
<comment type="subunit">
    <text evidence="4">Heterodimer composed of an alpha and a beta subunit.</text>
</comment>
<dbReference type="Pfam" id="PF02775">
    <property type="entry name" value="TPP_enzyme_C"/>
    <property type="match status" value="1"/>
</dbReference>
<dbReference type="STRING" id="1056495.Calag_0326"/>
<keyword evidence="10" id="KW-0411">Iron-sulfur</keyword>
<dbReference type="GeneID" id="14211586"/>
<dbReference type="NCBIfam" id="TIGR02177">
    <property type="entry name" value="PorB_KorB"/>
    <property type="match status" value="1"/>
</dbReference>
<dbReference type="GO" id="GO:0051536">
    <property type="term" value="F:iron-sulfur cluster binding"/>
    <property type="evidence" value="ECO:0007669"/>
    <property type="project" value="UniProtKB-KW"/>
</dbReference>
<dbReference type="FunCoup" id="L0A8C5">
    <property type="interactions" value="77"/>
</dbReference>
<accession>L0A8C5</accession>
<dbReference type="KEGG" id="clg:Calag_0326"/>
<proteinExistence type="predicted"/>
<dbReference type="EC" id="1.2.7.11" evidence="5"/>
<evidence type="ECO:0000256" key="6">
    <source>
        <dbReference type="ARBA" id="ARBA00022723"/>
    </source>
</evidence>
<evidence type="ECO:0000256" key="4">
    <source>
        <dbReference type="ARBA" id="ARBA00011631"/>
    </source>
</evidence>
<dbReference type="RefSeq" id="WP_015232001.1">
    <property type="nucleotide sequence ID" value="NC_019791.1"/>
</dbReference>
<feature type="domain" description="Pyruvate ferredoxin oxidoreductase beta subunit C-terminal" evidence="14">
    <location>
        <begin position="199"/>
        <end position="275"/>
    </location>
</feature>
<evidence type="ECO:0000259" key="14">
    <source>
        <dbReference type="Pfam" id="PF12367"/>
    </source>
</evidence>
<dbReference type="GO" id="GO:0019164">
    <property type="term" value="F:pyruvate synthase activity"/>
    <property type="evidence" value="ECO:0007669"/>
    <property type="project" value="UniProtKB-ARBA"/>
</dbReference>
<keyword evidence="9" id="KW-0408">Iron</keyword>
<evidence type="ECO:0000256" key="10">
    <source>
        <dbReference type="ARBA" id="ARBA00023014"/>
    </source>
</evidence>
<keyword evidence="16" id="KW-1185">Reference proteome</keyword>
<evidence type="ECO:0000256" key="2">
    <source>
        <dbReference type="ARBA" id="ARBA00001964"/>
    </source>
</evidence>
<evidence type="ECO:0000256" key="9">
    <source>
        <dbReference type="ARBA" id="ARBA00023004"/>
    </source>
</evidence>
<dbReference type="InterPro" id="IPR029061">
    <property type="entry name" value="THDP-binding"/>
</dbReference>
<keyword evidence="7" id="KW-0460">Magnesium</keyword>
<dbReference type="SUPFAM" id="SSF52518">
    <property type="entry name" value="Thiamin diphosphate-binding fold (THDP-binding)"/>
    <property type="match status" value="1"/>
</dbReference>
<dbReference type="HOGENOM" id="CLU_048564_0_0_2"/>
<dbReference type="InterPro" id="IPR011896">
    <property type="entry name" value="OFOB"/>
</dbReference>
<comment type="cofactor">
    <cofactor evidence="2">
        <name>thiamine diphosphate</name>
        <dbReference type="ChEBI" id="CHEBI:58937"/>
    </cofactor>
</comment>
<dbReference type="InParanoid" id="L0A8C5"/>
<dbReference type="eggNOG" id="arCOG01599">
    <property type="taxonomic scope" value="Archaea"/>
</dbReference>
<dbReference type="InterPro" id="IPR032686">
    <property type="entry name" value="PFO_beta_C"/>
</dbReference>
<keyword evidence="11" id="KW-0786">Thiamine pyrophosphate</keyword>
<evidence type="ECO:0000256" key="1">
    <source>
        <dbReference type="ARBA" id="ARBA00001946"/>
    </source>
</evidence>
<gene>
    <name evidence="15" type="ordered locus">Calag_0326</name>
</gene>
<evidence type="ECO:0000256" key="3">
    <source>
        <dbReference type="ARBA" id="ARBA00001966"/>
    </source>
</evidence>
<keyword evidence="8" id="KW-0560">Oxidoreductase</keyword>
<dbReference type="Gene3D" id="3.40.50.970">
    <property type="match status" value="1"/>
</dbReference>
<dbReference type="InterPro" id="IPR053399">
    <property type="entry name" value="2-oxoacid:Fd_oxidored_beta"/>
</dbReference>
<evidence type="ECO:0000256" key="11">
    <source>
        <dbReference type="ARBA" id="ARBA00023052"/>
    </source>
</evidence>
<comment type="cofactor">
    <cofactor evidence="3">
        <name>[4Fe-4S] cluster</name>
        <dbReference type="ChEBI" id="CHEBI:49883"/>
    </cofactor>
</comment>
<dbReference type="Pfam" id="PF12367">
    <property type="entry name" value="PFO_beta_C"/>
    <property type="match status" value="1"/>
</dbReference>
<dbReference type="EMBL" id="CP003378">
    <property type="protein sequence ID" value="AFZ70103.1"/>
    <property type="molecule type" value="Genomic_DNA"/>
</dbReference>
<dbReference type="GO" id="GO:0030976">
    <property type="term" value="F:thiamine pyrophosphate binding"/>
    <property type="evidence" value="ECO:0007669"/>
    <property type="project" value="InterPro"/>
</dbReference>
<comment type="cofactor">
    <cofactor evidence="1">
        <name>Mg(2+)</name>
        <dbReference type="ChEBI" id="CHEBI:18420"/>
    </cofactor>
</comment>
<evidence type="ECO:0000256" key="7">
    <source>
        <dbReference type="ARBA" id="ARBA00022842"/>
    </source>
</evidence>
<evidence type="ECO:0000256" key="5">
    <source>
        <dbReference type="ARBA" id="ARBA00012691"/>
    </source>
</evidence>
<dbReference type="CDD" id="cd03375">
    <property type="entry name" value="TPP_OGFOR"/>
    <property type="match status" value="1"/>
</dbReference>
<keyword evidence="6" id="KW-0479">Metal-binding</keyword>
<dbReference type="GO" id="GO:0018491">
    <property type="term" value="F:2-oxobutyrate synthase activity"/>
    <property type="evidence" value="ECO:0007669"/>
    <property type="project" value="UniProtKB-ARBA"/>
</dbReference>
<comment type="catalytic activity">
    <reaction evidence="12">
        <text>a 2-oxocarboxylate + 2 oxidized [2Fe-2S]-[ferredoxin] + CoA = an acyl-CoA + 2 reduced [2Fe-2S]-[ferredoxin] + CO2 + H(+)</text>
        <dbReference type="Rhea" id="RHEA:42316"/>
        <dbReference type="Rhea" id="RHEA-COMP:10000"/>
        <dbReference type="Rhea" id="RHEA-COMP:10001"/>
        <dbReference type="ChEBI" id="CHEBI:15378"/>
        <dbReference type="ChEBI" id="CHEBI:16526"/>
        <dbReference type="ChEBI" id="CHEBI:33737"/>
        <dbReference type="ChEBI" id="CHEBI:33738"/>
        <dbReference type="ChEBI" id="CHEBI:35179"/>
        <dbReference type="ChEBI" id="CHEBI:57287"/>
        <dbReference type="ChEBI" id="CHEBI:58342"/>
        <dbReference type="EC" id="1.2.7.11"/>
    </reaction>
</comment>
<evidence type="ECO:0000313" key="16">
    <source>
        <dbReference type="Proteomes" id="UP000010469"/>
    </source>
</evidence>
<dbReference type="GO" id="GO:0046872">
    <property type="term" value="F:metal ion binding"/>
    <property type="evidence" value="ECO:0007669"/>
    <property type="project" value="UniProtKB-KW"/>
</dbReference>
<evidence type="ECO:0000313" key="15">
    <source>
        <dbReference type="EMBL" id="AFZ70103.1"/>
    </source>
</evidence>
<dbReference type="NCBIfam" id="NF041171">
    <property type="entry name" value="Oxoac_fdxbeta_Archa"/>
    <property type="match status" value="1"/>
</dbReference>
<dbReference type="PANTHER" id="PTHR48084">
    <property type="entry name" value="2-OXOGLUTARATE OXIDOREDUCTASE SUBUNIT KORB-RELATED"/>
    <property type="match status" value="1"/>
</dbReference>
<reference evidence="16" key="1">
    <citation type="submission" date="2012-03" db="EMBL/GenBank/DDBJ databases">
        <title>Complete genome of Caldisphaera lagunensis DSM 15908.</title>
        <authorList>
            <person name="Lucas S."/>
            <person name="Copeland A."/>
            <person name="Lapidus A."/>
            <person name="Glavina del Rio T."/>
            <person name="Dalin E."/>
            <person name="Tice H."/>
            <person name="Bruce D."/>
            <person name="Goodwin L."/>
            <person name="Pitluck S."/>
            <person name="Peters L."/>
            <person name="Mikhailova N."/>
            <person name="Teshima H."/>
            <person name="Kyrpides N."/>
            <person name="Mavromatis K."/>
            <person name="Ivanova N."/>
            <person name="Brettin T."/>
            <person name="Detter J.C."/>
            <person name="Han C."/>
            <person name="Larimer F."/>
            <person name="Land M."/>
            <person name="Hauser L."/>
            <person name="Markowitz V."/>
            <person name="Cheng J.-F."/>
            <person name="Hugenholtz P."/>
            <person name="Woyke T."/>
            <person name="Wu D."/>
            <person name="Spring S."/>
            <person name="Schroeder M."/>
            <person name="Brambilla E."/>
            <person name="Klenk H.-P."/>
            <person name="Eisen J.A."/>
        </authorList>
    </citation>
    <scope>NUCLEOTIDE SEQUENCE [LARGE SCALE GENOMIC DNA]</scope>
    <source>
        <strain evidence="16">DSM 15908 / JCM 11604 / IC-154</strain>
    </source>
</reference>
<organism evidence="15 16">
    <name type="scientific">Caldisphaera lagunensis (strain DSM 15908 / JCM 11604 / ANMR 0165 / IC-154)</name>
    <dbReference type="NCBI Taxonomy" id="1056495"/>
    <lineage>
        <taxon>Archaea</taxon>
        <taxon>Thermoproteota</taxon>
        <taxon>Thermoprotei</taxon>
        <taxon>Acidilobales</taxon>
        <taxon>Caldisphaeraceae</taxon>
        <taxon>Caldisphaera</taxon>
    </lineage>
</organism>
<dbReference type="Proteomes" id="UP000010469">
    <property type="component" value="Chromosome"/>
</dbReference>
<name>L0A8C5_CALLD</name>
<dbReference type="PANTHER" id="PTHR48084:SF2">
    <property type="entry name" value="PYRUVATE FERREDOXIN_FLAVODOXIN OXIDOREDUCTASE, BETA SUBUNIT"/>
    <property type="match status" value="1"/>
</dbReference>
<evidence type="ECO:0000256" key="8">
    <source>
        <dbReference type="ARBA" id="ARBA00023002"/>
    </source>
</evidence>
<evidence type="ECO:0000259" key="13">
    <source>
        <dbReference type="Pfam" id="PF02775"/>
    </source>
</evidence>
<protein>
    <recommendedName>
        <fullName evidence="5">2-oxoacid oxidoreductase (ferredoxin)</fullName>
        <ecNumber evidence="5">1.2.7.11</ecNumber>
    </recommendedName>
</protein>
<dbReference type="InterPro" id="IPR011766">
    <property type="entry name" value="TPP_enzyme_TPP-bd"/>
</dbReference>